<gene>
    <name evidence="2" type="ORF">J2Z83_003165</name>
</gene>
<accession>A0ABS4IJ89</accession>
<sequence length="59" mass="5876">MSGMAQSLGYLMAAAGPVTAGALHDVTNGWLVPLIALGVVAIIIVIAGVESGKDRKISA</sequence>
<proteinExistence type="predicted"/>
<keyword evidence="1" id="KW-1133">Transmembrane helix</keyword>
<protein>
    <submittedName>
        <fullName evidence="2">Cyanate permease</fullName>
    </submittedName>
</protein>
<keyword evidence="1" id="KW-0812">Transmembrane</keyword>
<organism evidence="2 3">
    <name type="scientific">Virgibacillus natechei</name>
    <dbReference type="NCBI Taxonomy" id="1216297"/>
    <lineage>
        <taxon>Bacteria</taxon>
        <taxon>Bacillati</taxon>
        <taxon>Bacillota</taxon>
        <taxon>Bacilli</taxon>
        <taxon>Bacillales</taxon>
        <taxon>Bacillaceae</taxon>
        <taxon>Virgibacillus</taxon>
    </lineage>
</organism>
<dbReference type="PANTHER" id="PTHR23523:SF2">
    <property type="entry name" value="2-NITROIMIDAZOLE TRANSPORTER"/>
    <property type="match status" value="1"/>
</dbReference>
<comment type="caution">
    <text evidence="2">The sequence shown here is derived from an EMBL/GenBank/DDBJ whole genome shotgun (WGS) entry which is preliminary data.</text>
</comment>
<dbReference type="InterPro" id="IPR052524">
    <property type="entry name" value="MFS_Cyanate_Porter"/>
</dbReference>
<evidence type="ECO:0000313" key="2">
    <source>
        <dbReference type="EMBL" id="MBP1971028.1"/>
    </source>
</evidence>
<dbReference type="EMBL" id="JAGGKX010000020">
    <property type="protein sequence ID" value="MBP1971028.1"/>
    <property type="molecule type" value="Genomic_DNA"/>
</dbReference>
<dbReference type="SUPFAM" id="SSF103473">
    <property type="entry name" value="MFS general substrate transporter"/>
    <property type="match status" value="1"/>
</dbReference>
<name>A0ABS4IJ89_9BACI</name>
<feature type="transmembrane region" description="Helical" evidence="1">
    <location>
        <begin position="30"/>
        <end position="49"/>
    </location>
</feature>
<reference evidence="2 3" key="1">
    <citation type="submission" date="2021-03" db="EMBL/GenBank/DDBJ databases">
        <title>Genomic Encyclopedia of Type Strains, Phase IV (KMG-IV): sequencing the most valuable type-strain genomes for metagenomic binning, comparative biology and taxonomic classification.</title>
        <authorList>
            <person name="Goeker M."/>
        </authorList>
    </citation>
    <scope>NUCLEOTIDE SEQUENCE [LARGE SCALE GENOMIC DNA]</scope>
    <source>
        <strain evidence="2 3">DSM 25609</strain>
    </source>
</reference>
<evidence type="ECO:0000313" key="3">
    <source>
        <dbReference type="Proteomes" id="UP001519345"/>
    </source>
</evidence>
<keyword evidence="3" id="KW-1185">Reference proteome</keyword>
<dbReference type="PANTHER" id="PTHR23523">
    <property type="match status" value="1"/>
</dbReference>
<dbReference type="Proteomes" id="UP001519345">
    <property type="component" value="Unassembled WGS sequence"/>
</dbReference>
<keyword evidence="1" id="KW-0472">Membrane</keyword>
<evidence type="ECO:0000256" key="1">
    <source>
        <dbReference type="SAM" id="Phobius"/>
    </source>
</evidence>
<dbReference type="InterPro" id="IPR036259">
    <property type="entry name" value="MFS_trans_sf"/>
</dbReference>